<dbReference type="RefSeq" id="XP_004403337.1">
    <property type="nucleotide sequence ID" value="XM_004403280.1"/>
</dbReference>
<protein>
    <submittedName>
        <fullName evidence="10">Uncharacterized protein LOC101381275</fullName>
    </submittedName>
</protein>
<keyword evidence="4" id="KW-0165">Cleavage on pair of basic residues</keyword>
<feature type="compositionally biased region" description="Polar residues" evidence="7">
    <location>
        <begin position="199"/>
        <end position="210"/>
    </location>
</feature>
<evidence type="ECO:0000256" key="1">
    <source>
        <dbReference type="ARBA" id="ARBA00004613"/>
    </source>
</evidence>
<keyword evidence="6" id="KW-0527">Neuropeptide</keyword>
<keyword evidence="8" id="KW-0472">Membrane</keyword>
<proteinExistence type="inferred from homology"/>
<reference evidence="10" key="1">
    <citation type="submission" date="2025-08" db="UniProtKB">
        <authorList>
            <consortium name="RefSeq"/>
        </authorList>
    </citation>
    <scope>IDENTIFICATION</scope>
</reference>
<keyword evidence="8" id="KW-0812">Transmembrane</keyword>
<evidence type="ECO:0000256" key="8">
    <source>
        <dbReference type="SAM" id="Phobius"/>
    </source>
</evidence>
<dbReference type="GO" id="GO:0005576">
    <property type="term" value="C:extracellular region"/>
    <property type="evidence" value="ECO:0007669"/>
    <property type="project" value="UniProtKB-SubCell"/>
</dbReference>
<sequence>MSSSPAARPAPAELAPGLPRRAAVNLSTLARGTGVRGPAGRPVLALLLLLALLALPAGAWYKHVASPRYHTVGRAAGLLMGLRSSPYKWRRALRPAAGSLAWDTQGLGASPQGLSAKGTLSPAPVPRGALLLSSGVRELLEMGRRYSRAGLELRARTAPPEPELEPRLGAHSWTSVKQDRAILNAALAGDAPLSDPGVYSSSWANSSGQVSASSPKAPASPAIPTQQGKAVPRRSQRGGAWASPSDEAIPPRASRRRCAAALPGCSPSRRLRRVPAQAQAPPIAGDIAAGRPEARG</sequence>
<evidence type="ECO:0000256" key="2">
    <source>
        <dbReference type="ARBA" id="ARBA00005292"/>
    </source>
</evidence>
<dbReference type="GO" id="GO:0007631">
    <property type="term" value="P:feeding behavior"/>
    <property type="evidence" value="ECO:0007669"/>
    <property type="project" value="TreeGrafter"/>
</dbReference>
<evidence type="ECO:0000313" key="10">
    <source>
        <dbReference type="RefSeq" id="XP_004403337.1"/>
    </source>
</evidence>
<evidence type="ECO:0000256" key="7">
    <source>
        <dbReference type="SAM" id="MobiDB-lite"/>
    </source>
</evidence>
<comment type="similarity">
    <text evidence="2">Belongs to the neuropeptide B/W family.</text>
</comment>
<evidence type="ECO:0000256" key="3">
    <source>
        <dbReference type="ARBA" id="ARBA00022525"/>
    </source>
</evidence>
<dbReference type="PRINTS" id="PR01890">
    <property type="entry name" value="PPNRPEPTIDEW"/>
</dbReference>
<dbReference type="GO" id="GO:0001664">
    <property type="term" value="F:G protein-coupled receptor binding"/>
    <property type="evidence" value="ECO:0007669"/>
    <property type="project" value="InterPro"/>
</dbReference>
<evidence type="ECO:0000256" key="6">
    <source>
        <dbReference type="ARBA" id="ARBA00023320"/>
    </source>
</evidence>
<keyword evidence="9" id="KW-1185">Reference proteome</keyword>
<keyword evidence="8" id="KW-1133">Transmembrane helix</keyword>
<feature type="compositionally biased region" description="Low complexity" evidence="7">
    <location>
        <begin position="211"/>
        <end position="224"/>
    </location>
</feature>
<dbReference type="InterPro" id="IPR013299">
    <property type="entry name" value="Neuropept_W_pre"/>
</dbReference>
<dbReference type="PRINTS" id="PR01888">
    <property type="entry name" value="NROPEPTIDEBW"/>
</dbReference>
<organism evidence="9 10">
    <name type="scientific">Odobenus rosmarus divergens</name>
    <name type="common">Pacific walrus</name>
    <dbReference type="NCBI Taxonomy" id="9708"/>
    <lineage>
        <taxon>Eukaryota</taxon>
        <taxon>Metazoa</taxon>
        <taxon>Chordata</taxon>
        <taxon>Craniata</taxon>
        <taxon>Vertebrata</taxon>
        <taxon>Euteleostomi</taxon>
        <taxon>Mammalia</taxon>
        <taxon>Eutheria</taxon>
        <taxon>Laurasiatheria</taxon>
        <taxon>Carnivora</taxon>
        <taxon>Caniformia</taxon>
        <taxon>Pinnipedia</taxon>
        <taxon>Odobenidae</taxon>
        <taxon>Odobenus</taxon>
    </lineage>
</organism>
<feature type="transmembrane region" description="Helical" evidence="8">
    <location>
        <begin position="43"/>
        <end position="61"/>
    </location>
</feature>
<dbReference type="AlphaFoldDB" id="A0A9B0GQJ8"/>
<keyword evidence="5" id="KW-0732">Signal</keyword>
<dbReference type="Proteomes" id="UP000245340">
    <property type="component" value="Unplaced"/>
</dbReference>
<comment type="subcellular location">
    <subcellularLocation>
        <location evidence="1">Secreted</location>
    </subcellularLocation>
</comment>
<feature type="region of interest" description="Disordered" evidence="7">
    <location>
        <begin position="198"/>
        <end position="296"/>
    </location>
</feature>
<evidence type="ECO:0000313" key="9">
    <source>
        <dbReference type="Proteomes" id="UP000245340"/>
    </source>
</evidence>
<name>A0A9B0GQJ8_ODORO</name>
<gene>
    <name evidence="10" type="primary">LOC101381275</name>
</gene>
<dbReference type="PANTHER" id="PTHR28553:SF2">
    <property type="entry name" value="NEUROPEPTIDE W"/>
    <property type="match status" value="1"/>
</dbReference>
<dbReference type="Pfam" id="PF15180">
    <property type="entry name" value="NPBW"/>
    <property type="match status" value="1"/>
</dbReference>
<keyword evidence="3" id="KW-0964">Secreted</keyword>
<evidence type="ECO:0000256" key="5">
    <source>
        <dbReference type="ARBA" id="ARBA00022729"/>
    </source>
</evidence>
<dbReference type="InterPro" id="IPR013297">
    <property type="entry name" value="Neuropept_BW_pre"/>
</dbReference>
<dbReference type="GO" id="GO:0007218">
    <property type="term" value="P:neuropeptide signaling pathway"/>
    <property type="evidence" value="ECO:0007669"/>
    <property type="project" value="UniProtKB-KW"/>
</dbReference>
<accession>A0A9B0GQJ8</accession>
<dbReference type="PANTHER" id="PTHR28553">
    <property type="entry name" value="NEUROPEPTIDE B"/>
    <property type="match status" value="1"/>
</dbReference>
<evidence type="ECO:0000256" key="4">
    <source>
        <dbReference type="ARBA" id="ARBA00022685"/>
    </source>
</evidence>